<dbReference type="InterPro" id="IPR009056">
    <property type="entry name" value="Cyt_c-like_dom"/>
</dbReference>
<dbReference type="InterPro" id="IPR051459">
    <property type="entry name" value="Cytochrome_c-type_DH"/>
</dbReference>
<dbReference type="AlphaFoldDB" id="A0A2P8FMI0"/>
<comment type="caution">
    <text evidence="7">The sequence shown here is derived from an EMBL/GenBank/DDBJ whole genome shotgun (WGS) entry which is preliminary data.</text>
</comment>
<dbReference type="GO" id="GO:0020037">
    <property type="term" value="F:heme binding"/>
    <property type="evidence" value="ECO:0007669"/>
    <property type="project" value="InterPro"/>
</dbReference>
<evidence type="ECO:0000256" key="3">
    <source>
        <dbReference type="ARBA" id="ARBA00023004"/>
    </source>
</evidence>
<feature type="domain" description="Cytochrome c" evidence="6">
    <location>
        <begin position="53"/>
        <end position="152"/>
    </location>
</feature>
<dbReference type="Pfam" id="PF13442">
    <property type="entry name" value="Cytochrome_CBB3"/>
    <property type="match status" value="1"/>
</dbReference>
<dbReference type="PANTHER" id="PTHR35008:SF4">
    <property type="entry name" value="BLL4482 PROTEIN"/>
    <property type="match status" value="1"/>
</dbReference>
<dbReference type="SUPFAM" id="SSF46626">
    <property type="entry name" value="Cytochrome c"/>
    <property type="match status" value="2"/>
</dbReference>
<keyword evidence="8" id="KW-1185">Reference proteome</keyword>
<reference evidence="7 8" key="1">
    <citation type="submission" date="2018-03" db="EMBL/GenBank/DDBJ databases">
        <title>Genomic Encyclopedia of Archaeal and Bacterial Type Strains, Phase II (KMG-II): from individual species to whole genera.</title>
        <authorList>
            <person name="Goeker M."/>
        </authorList>
    </citation>
    <scope>NUCLEOTIDE SEQUENCE [LARGE SCALE GENOMIC DNA]</scope>
    <source>
        <strain evidence="7 8">DSM 29057</strain>
    </source>
</reference>
<dbReference type="EMBL" id="PYAS01000018">
    <property type="protein sequence ID" value="PSL22928.1"/>
    <property type="molecule type" value="Genomic_DNA"/>
</dbReference>
<dbReference type="InterPro" id="IPR036909">
    <property type="entry name" value="Cyt_c-like_dom_sf"/>
</dbReference>
<evidence type="ECO:0000256" key="1">
    <source>
        <dbReference type="ARBA" id="ARBA00022617"/>
    </source>
</evidence>
<organism evidence="7 8">
    <name type="scientific">Dyadobacter jiangsuensis</name>
    <dbReference type="NCBI Taxonomy" id="1591085"/>
    <lineage>
        <taxon>Bacteria</taxon>
        <taxon>Pseudomonadati</taxon>
        <taxon>Bacteroidota</taxon>
        <taxon>Cytophagia</taxon>
        <taxon>Cytophagales</taxon>
        <taxon>Spirosomataceae</taxon>
        <taxon>Dyadobacter</taxon>
    </lineage>
</organism>
<dbReference type="PROSITE" id="PS51007">
    <property type="entry name" value="CYTC"/>
    <property type="match status" value="2"/>
</dbReference>
<evidence type="ECO:0000259" key="6">
    <source>
        <dbReference type="PROSITE" id="PS51007"/>
    </source>
</evidence>
<sequence length="286" mass="31052">MLKKILKWTGRTLLVIVLLALGYYTKAYIAIGNRKSKVYPVTPVKLDIPTDSATIAQGQRLVTTKGCNDCHGKDLGGRVLFEQDGVGRLVARNLTKGKGGISKDYSTDDWVRAIRHGVQQDGTPLIYMPSAGFNKLSETDLKAVIAYCAQVAPVDRVNPPSEIGVGATIMADLGELELFEAEKIDHNAVPPLAVREGVTADFGKYVSQICTGCHKPDMKGTPGEGGTPDISSTGKSAGWTDEQFFQTLRTGKRPDGTELKAPMPWQMTAAFSDTEMRALRMYLKSI</sequence>
<keyword evidence="2 4" id="KW-0479">Metal-binding</keyword>
<name>A0A2P8FMI0_9BACT</name>
<evidence type="ECO:0000256" key="4">
    <source>
        <dbReference type="PROSITE-ProRule" id="PRU00433"/>
    </source>
</evidence>
<proteinExistence type="predicted"/>
<accession>A0A2P8FMI0</accession>
<protein>
    <submittedName>
        <fullName evidence="7">Cbb3-type cytochrome c oxidase subunit III</fullName>
    </submittedName>
</protein>
<keyword evidence="3 4" id="KW-0408">Iron</keyword>
<keyword evidence="1 4" id="KW-0349">Heme</keyword>
<dbReference type="GO" id="GO:0009055">
    <property type="term" value="F:electron transfer activity"/>
    <property type="evidence" value="ECO:0007669"/>
    <property type="project" value="InterPro"/>
</dbReference>
<dbReference type="RefSeq" id="WP_106598974.1">
    <property type="nucleotide sequence ID" value="NZ_PYAS01000018.1"/>
</dbReference>
<evidence type="ECO:0000256" key="5">
    <source>
        <dbReference type="SAM" id="MobiDB-lite"/>
    </source>
</evidence>
<feature type="domain" description="Cytochrome c" evidence="6">
    <location>
        <begin position="198"/>
        <end position="286"/>
    </location>
</feature>
<evidence type="ECO:0000313" key="7">
    <source>
        <dbReference type="EMBL" id="PSL22928.1"/>
    </source>
</evidence>
<dbReference type="Gene3D" id="1.10.760.10">
    <property type="entry name" value="Cytochrome c-like domain"/>
    <property type="match status" value="2"/>
</dbReference>
<dbReference type="PANTHER" id="PTHR35008">
    <property type="entry name" value="BLL4482 PROTEIN-RELATED"/>
    <property type="match status" value="1"/>
</dbReference>
<dbReference type="GO" id="GO:0046872">
    <property type="term" value="F:metal ion binding"/>
    <property type="evidence" value="ECO:0007669"/>
    <property type="project" value="UniProtKB-KW"/>
</dbReference>
<dbReference type="Pfam" id="PF00034">
    <property type="entry name" value="Cytochrom_C"/>
    <property type="match status" value="1"/>
</dbReference>
<dbReference type="Proteomes" id="UP000241964">
    <property type="component" value="Unassembled WGS sequence"/>
</dbReference>
<dbReference type="OrthoDB" id="9809720at2"/>
<evidence type="ECO:0000256" key="2">
    <source>
        <dbReference type="ARBA" id="ARBA00022723"/>
    </source>
</evidence>
<feature type="region of interest" description="Disordered" evidence="5">
    <location>
        <begin position="217"/>
        <end position="237"/>
    </location>
</feature>
<gene>
    <name evidence="7" type="ORF">CLV60_11860</name>
</gene>
<evidence type="ECO:0000313" key="8">
    <source>
        <dbReference type="Proteomes" id="UP000241964"/>
    </source>
</evidence>